<feature type="domain" description="Peptidase S9 prolyl oligopeptidase catalytic" evidence="4">
    <location>
        <begin position="439"/>
        <end position="652"/>
    </location>
</feature>
<evidence type="ECO:0000259" key="4">
    <source>
        <dbReference type="Pfam" id="PF00326"/>
    </source>
</evidence>
<evidence type="ECO:0000313" key="5">
    <source>
        <dbReference type="EMBL" id="KAJ0396390.1"/>
    </source>
</evidence>
<organism evidence="5 6">
    <name type="scientific">Pythium insidiosum</name>
    <name type="common">Pythiosis disease agent</name>
    <dbReference type="NCBI Taxonomy" id="114742"/>
    <lineage>
        <taxon>Eukaryota</taxon>
        <taxon>Sar</taxon>
        <taxon>Stramenopiles</taxon>
        <taxon>Oomycota</taxon>
        <taxon>Peronosporomycetes</taxon>
        <taxon>Pythiales</taxon>
        <taxon>Pythiaceae</taxon>
        <taxon>Pythium</taxon>
    </lineage>
</organism>
<dbReference type="InterPro" id="IPR001375">
    <property type="entry name" value="Peptidase_S9_cat"/>
</dbReference>
<keyword evidence="3" id="KW-0645">Protease</keyword>
<dbReference type="Pfam" id="PF00326">
    <property type="entry name" value="Peptidase_S9"/>
    <property type="match status" value="1"/>
</dbReference>
<reference evidence="5" key="1">
    <citation type="submission" date="2021-12" db="EMBL/GenBank/DDBJ databases">
        <title>Prjna785345.</title>
        <authorList>
            <person name="Rujirawat T."/>
            <person name="Krajaejun T."/>
        </authorList>
    </citation>
    <scope>NUCLEOTIDE SEQUENCE</scope>
    <source>
        <strain evidence="5">Pi057C3</strain>
    </source>
</reference>
<dbReference type="GO" id="GO:0006508">
    <property type="term" value="P:proteolysis"/>
    <property type="evidence" value="ECO:0007669"/>
    <property type="project" value="UniProtKB-KW"/>
</dbReference>
<dbReference type="InterPro" id="IPR002470">
    <property type="entry name" value="Peptidase_S9A"/>
</dbReference>
<evidence type="ECO:0000256" key="1">
    <source>
        <dbReference type="ARBA" id="ARBA00005228"/>
    </source>
</evidence>
<dbReference type="PANTHER" id="PTHR42776:SF27">
    <property type="entry name" value="DIPEPTIDYL PEPTIDASE FAMILY MEMBER 6"/>
    <property type="match status" value="1"/>
</dbReference>
<sequence>MVAADTTPNHLAGLPEAIPLRVLYGNPDKRMPRISPDGKYYAYLADDASGVTNVFIKPVQFITTGAEPVLVDAEAQQVTKETHRPLRMFQWSESLEQRRILYVQDKDGDENFHLFVSEFMIDDEHKVHDLTIRDLTPFGEVTVSDLQLNKRFPDFAIVSVNNRDPRFFDAVKVHLSTGEWELLVENPGDINGWYVDDDLKVVAGMGMSPADGSEFLRSGLHSQSNNAAEWKTVATWPHGEQASAHMVSKDGKSVFIETSLSHTGEDVSTDTTRLVLLSLEDGKELEVIAHDDKCDVKAVSFNKNTRTIEFVTFDYTKPRIEVIDEDVRGDIEHVLSLCSGEFQLVSASADNQTWMYADGPDNASLKYYIYDRRTRQHALLFDSRPELAKYTLVPMTPHVIKTSDDEDMVIYVSLPHGVKAEKLPFVLNVHGGPWARDTWGFDPTHQHFANRGYGCISVNFRSSTGYGKRWQNLGDLQWGARMQQDLTDTVEWAIKQGLADPARVAIFGGSYGGYAALAGLTFTPDLYACSVDIVGPSHVKTLFETIPPYWSAMKKMLVLRVGDVENDEEWNQKISPLFHVDKIKKPLLIAQGANDPRVKQAESDQIAKKMFEKKLDVKYVLYKDEGHGFARPQNRLDFTMRAEEFLAEHLGGRKLPRDEELVAGNSAVDVDPSTL</sequence>
<dbReference type="GO" id="GO:0004252">
    <property type="term" value="F:serine-type endopeptidase activity"/>
    <property type="evidence" value="ECO:0007669"/>
    <property type="project" value="UniProtKB-UniRule"/>
</dbReference>
<evidence type="ECO:0000256" key="3">
    <source>
        <dbReference type="RuleBase" id="RU368024"/>
    </source>
</evidence>
<dbReference type="AlphaFoldDB" id="A0AAD5Q489"/>
<keyword evidence="2 3" id="KW-0378">Hydrolase</keyword>
<dbReference type="PRINTS" id="PR00862">
    <property type="entry name" value="PROLIGOPTASE"/>
</dbReference>
<keyword evidence="6" id="KW-1185">Reference proteome</keyword>
<comment type="caution">
    <text evidence="5">The sequence shown here is derived from an EMBL/GenBank/DDBJ whole genome shotgun (WGS) entry which is preliminary data.</text>
</comment>
<dbReference type="PANTHER" id="PTHR42776">
    <property type="entry name" value="SERINE PEPTIDASE S9 FAMILY MEMBER"/>
    <property type="match status" value="1"/>
</dbReference>
<dbReference type="Proteomes" id="UP001209570">
    <property type="component" value="Unassembled WGS sequence"/>
</dbReference>
<evidence type="ECO:0000313" key="6">
    <source>
        <dbReference type="Proteomes" id="UP001209570"/>
    </source>
</evidence>
<gene>
    <name evidence="5" type="ORF">P43SY_004147</name>
</gene>
<protein>
    <recommendedName>
        <fullName evidence="3">Prolyl endopeptidase</fullName>
        <ecNumber evidence="3">3.4.21.-</ecNumber>
    </recommendedName>
</protein>
<comment type="similarity">
    <text evidence="1 3">Belongs to the peptidase S9A family.</text>
</comment>
<accession>A0AAD5Q489</accession>
<dbReference type="EMBL" id="JAKCXM010000297">
    <property type="protein sequence ID" value="KAJ0396390.1"/>
    <property type="molecule type" value="Genomic_DNA"/>
</dbReference>
<name>A0AAD5Q489_PYTIN</name>
<proteinExistence type="inferred from homology"/>
<dbReference type="Gene3D" id="3.40.50.1820">
    <property type="entry name" value="alpha/beta hydrolase"/>
    <property type="match status" value="1"/>
</dbReference>
<dbReference type="SUPFAM" id="SSF53474">
    <property type="entry name" value="alpha/beta-Hydrolases"/>
    <property type="match status" value="1"/>
</dbReference>
<evidence type="ECO:0000256" key="2">
    <source>
        <dbReference type="ARBA" id="ARBA00022801"/>
    </source>
</evidence>
<keyword evidence="3" id="KW-0720">Serine protease</keyword>
<dbReference type="SUPFAM" id="SSF50993">
    <property type="entry name" value="Peptidase/esterase 'gauge' domain"/>
    <property type="match status" value="1"/>
</dbReference>
<dbReference type="EC" id="3.4.21.-" evidence="3"/>
<dbReference type="InterPro" id="IPR029058">
    <property type="entry name" value="AB_hydrolase_fold"/>
</dbReference>